<protein>
    <submittedName>
        <fullName evidence="4">GGDEF domain-containing protein</fullName>
        <ecNumber evidence="4">2.7.7.65</ecNumber>
    </submittedName>
</protein>
<dbReference type="CDD" id="cd01949">
    <property type="entry name" value="GGDEF"/>
    <property type="match status" value="1"/>
</dbReference>
<dbReference type="GO" id="GO:0052621">
    <property type="term" value="F:diguanylate cyclase activity"/>
    <property type="evidence" value="ECO:0007669"/>
    <property type="project" value="UniProtKB-EC"/>
</dbReference>
<proteinExistence type="predicted"/>
<feature type="transmembrane region" description="Helical" evidence="2">
    <location>
        <begin position="20"/>
        <end position="40"/>
    </location>
</feature>
<dbReference type="InterPro" id="IPR000160">
    <property type="entry name" value="GGDEF_dom"/>
</dbReference>
<keyword evidence="4" id="KW-0548">Nucleotidyltransferase</keyword>
<keyword evidence="4" id="KW-0808">Transferase</keyword>
<dbReference type="SMART" id="SM00267">
    <property type="entry name" value="GGDEF"/>
    <property type="match status" value="1"/>
</dbReference>
<accession>A0ABV5LPP2</accession>
<keyword evidence="5" id="KW-1185">Reference proteome</keyword>
<feature type="transmembrane region" description="Helical" evidence="2">
    <location>
        <begin position="84"/>
        <end position="105"/>
    </location>
</feature>
<evidence type="ECO:0000256" key="2">
    <source>
        <dbReference type="SAM" id="Phobius"/>
    </source>
</evidence>
<keyword evidence="2" id="KW-1133">Transmembrane helix</keyword>
<feature type="region of interest" description="Disordered" evidence="1">
    <location>
        <begin position="310"/>
        <end position="329"/>
    </location>
</feature>
<dbReference type="InterPro" id="IPR050469">
    <property type="entry name" value="Diguanylate_Cyclase"/>
</dbReference>
<gene>
    <name evidence="4" type="ORF">ACFFVI_03640</name>
</gene>
<evidence type="ECO:0000313" key="4">
    <source>
        <dbReference type="EMBL" id="MFB9376054.1"/>
    </source>
</evidence>
<sequence length="329" mass="35121">MRAALSGRSRDAVGPLLDRVALACLAAALVVVLLPPVVQLSDVTEGWGAAALTLLASGLLRRHRVREAARRPRAGRRSARRRTSWTSLASVVVAPTVVVLLLGGTTATTPVVGSLCAVAVLAVSAGALLTRRRTADLVEARREARTDELTGAANRRALTEELERRVARREPFSFALVDLDRFKQVNDHFGHETGDELLRQAVARLRAGVPERALVARLGGDELAVVLPEPDVTAAGLDLLQTHDALTRPYRVGARTVSVGASFGVAAYPAQAGSVTRVLRRADEAMYAAKASGGTVTTWGGRTRTVVLPEQPTTRRRACPHTHSHSHSH</sequence>
<dbReference type="PROSITE" id="PS50887">
    <property type="entry name" value="GGDEF"/>
    <property type="match status" value="1"/>
</dbReference>
<dbReference type="Gene3D" id="3.30.70.270">
    <property type="match status" value="1"/>
</dbReference>
<name>A0ABV5LPP2_9ACTN</name>
<feature type="domain" description="GGDEF" evidence="3">
    <location>
        <begin position="170"/>
        <end position="302"/>
    </location>
</feature>
<organism evidence="4 5">
    <name type="scientific">Kineococcus gynurae</name>
    <dbReference type="NCBI Taxonomy" id="452979"/>
    <lineage>
        <taxon>Bacteria</taxon>
        <taxon>Bacillati</taxon>
        <taxon>Actinomycetota</taxon>
        <taxon>Actinomycetes</taxon>
        <taxon>Kineosporiales</taxon>
        <taxon>Kineosporiaceae</taxon>
        <taxon>Kineococcus</taxon>
    </lineage>
</organism>
<feature type="transmembrane region" description="Helical" evidence="2">
    <location>
        <begin position="111"/>
        <end position="129"/>
    </location>
</feature>
<evidence type="ECO:0000259" key="3">
    <source>
        <dbReference type="PROSITE" id="PS50887"/>
    </source>
</evidence>
<feature type="compositionally biased region" description="Basic residues" evidence="1">
    <location>
        <begin position="314"/>
        <end position="329"/>
    </location>
</feature>
<dbReference type="SUPFAM" id="SSF55073">
    <property type="entry name" value="Nucleotide cyclase"/>
    <property type="match status" value="1"/>
</dbReference>
<dbReference type="Pfam" id="PF00990">
    <property type="entry name" value="GGDEF"/>
    <property type="match status" value="1"/>
</dbReference>
<keyword evidence="2" id="KW-0812">Transmembrane</keyword>
<feature type="transmembrane region" description="Helical" evidence="2">
    <location>
        <begin position="46"/>
        <end position="63"/>
    </location>
</feature>
<dbReference type="EC" id="2.7.7.65" evidence="4"/>
<dbReference type="InterPro" id="IPR029787">
    <property type="entry name" value="Nucleotide_cyclase"/>
</dbReference>
<reference evidence="4 5" key="1">
    <citation type="submission" date="2024-09" db="EMBL/GenBank/DDBJ databases">
        <authorList>
            <person name="Sun Q."/>
            <person name="Mori K."/>
        </authorList>
    </citation>
    <scope>NUCLEOTIDE SEQUENCE [LARGE SCALE GENOMIC DNA]</scope>
    <source>
        <strain evidence="4 5">TISTR 1856</strain>
    </source>
</reference>
<dbReference type="Proteomes" id="UP001589748">
    <property type="component" value="Unassembled WGS sequence"/>
</dbReference>
<evidence type="ECO:0000313" key="5">
    <source>
        <dbReference type="Proteomes" id="UP001589748"/>
    </source>
</evidence>
<dbReference type="NCBIfam" id="TIGR00254">
    <property type="entry name" value="GGDEF"/>
    <property type="match status" value="1"/>
</dbReference>
<dbReference type="PANTHER" id="PTHR45138">
    <property type="entry name" value="REGULATORY COMPONENTS OF SENSORY TRANSDUCTION SYSTEM"/>
    <property type="match status" value="1"/>
</dbReference>
<dbReference type="RefSeq" id="WP_380134464.1">
    <property type="nucleotide sequence ID" value="NZ_JBHLUI010000002.1"/>
</dbReference>
<keyword evidence="2" id="KW-0472">Membrane</keyword>
<comment type="caution">
    <text evidence="4">The sequence shown here is derived from an EMBL/GenBank/DDBJ whole genome shotgun (WGS) entry which is preliminary data.</text>
</comment>
<dbReference type="PANTHER" id="PTHR45138:SF9">
    <property type="entry name" value="DIGUANYLATE CYCLASE DGCM-RELATED"/>
    <property type="match status" value="1"/>
</dbReference>
<evidence type="ECO:0000256" key="1">
    <source>
        <dbReference type="SAM" id="MobiDB-lite"/>
    </source>
</evidence>
<dbReference type="InterPro" id="IPR043128">
    <property type="entry name" value="Rev_trsase/Diguanyl_cyclase"/>
</dbReference>
<dbReference type="EMBL" id="JBHMDM010000002">
    <property type="protein sequence ID" value="MFB9376054.1"/>
    <property type="molecule type" value="Genomic_DNA"/>
</dbReference>